<protein>
    <submittedName>
        <fullName evidence="2">Sugar phosphate isomerase/epimerase</fullName>
    </submittedName>
</protein>
<evidence type="ECO:0000313" key="2">
    <source>
        <dbReference type="EMBL" id="QHT61179.1"/>
    </source>
</evidence>
<dbReference type="AlphaFoldDB" id="A0A6C0G1S8"/>
<reference evidence="2 3" key="1">
    <citation type="submission" date="2020-01" db="EMBL/GenBank/DDBJ databases">
        <title>Paenibacillus sp. nov., isolated from tomato rhizosphere.</title>
        <authorList>
            <person name="Weon H.-Y."/>
            <person name="Lee S.A."/>
        </authorList>
    </citation>
    <scope>NUCLEOTIDE SEQUENCE [LARGE SCALE GENOMIC DNA]</scope>
    <source>
        <strain evidence="2 3">12200R-189</strain>
    </source>
</reference>
<evidence type="ECO:0000259" key="1">
    <source>
        <dbReference type="Pfam" id="PF01261"/>
    </source>
</evidence>
<sequence>MAEAKPKIAIQARLWGLDRVKREYAAVFDEMIEAGYDGAEGRITLLEDEEGIGRCLGVRPSFSLIALHAGLQQFAEQEGKAGLDSMLEGMARLGSRYLLVSMGAEADRPQWLELAAELSERCASAGIQFAYHNHDGEFADGYGFFDRLAKQYNVKLAADLAWIYRAGHDPSAFVSRYADSIAYVHLKDVAGQQWKELGAGSVPLLPLLPRLDELRLPWWTVEQDDSERPAGDSAAFSRQFLREHAGLR</sequence>
<feature type="domain" description="Xylose isomerase-like TIM barrel" evidence="1">
    <location>
        <begin position="29"/>
        <end position="242"/>
    </location>
</feature>
<dbReference type="PANTHER" id="PTHR12110:SF41">
    <property type="entry name" value="INOSOSE DEHYDRATASE"/>
    <property type="match status" value="1"/>
</dbReference>
<name>A0A6C0G1S8_9BACL</name>
<dbReference type="Proteomes" id="UP000476064">
    <property type="component" value="Chromosome"/>
</dbReference>
<dbReference type="RefSeq" id="WP_162357618.1">
    <property type="nucleotide sequence ID" value="NZ_CP048209.1"/>
</dbReference>
<organism evidence="2 3">
    <name type="scientific">Paenibacillus lycopersici</name>
    <dbReference type="NCBI Taxonomy" id="2704462"/>
    <lineage>
        <taxon>Bacteria</taxon>
        <taxon>Bacillati</taxon>
        <taxon>Bacillota</taxon>
        <taxon>Bacilli</taxon>
        <taxon>Bacillales</taxon>
        <taxon>Paenibacillaceae</taxon>
        <taxon>Paenibacillus</taxon>
    </lineage>
</organism>
<dbReference type="EMBL" id="CP048209">
    <property type="protein sequence ID" value="QHT61179.1"/>
    <property type="molecule type" value="Genomic_DNA"/>
</dbReference>
<dbReference type="PANTHER" id="PTHR12110">
    <property type="entry name" value="HYDROXYPYRUVATE ISOMERASE"/>
    <property type="match status" value="1"/>
</dbReference>
<proteinExistence type="predicted"/>
<dbReference type="InterPro" id="IPR036237">
    <property type="entry name" value="Xyl_isomerase-like_sf"/>
</dbReference>
<dbReference type="InterPro" id="IPR050312">
    <property type="entry name" value="IolE/XylAMocC-like"/>
</dbReference>
<dbReference type="Gene3D" id="3.20.20.150">
    <property type="entry name" value="Divalent-metal-dependent TIM barrel enzymes"/>
    <property type="match status" value="1"/>
</dbReference>
<keyword evidence="3" id="KW-1185">Reference proteome</keyword>
<dbReference type="GO" id="GO:0016853">
    <property type="term" value="F:isomerase activity"/>
    <property type="evidence" value="ECO:0007669"/>
    <property type="project" value="UniProtKB-KW"/>
</dbReference>
<accession>A0A6C0G1S8</accession>
<dbReference type="Pfam" id="PF01261">
    <property type="entry name" value="AP_endonuc_2"/>
    <property type="match status" value="1"/>
</dbReference>
<dbReference type="InterPro" id="IPR013022">
    <property type="entry name" value="Xyl_isomerase-like_TIM-brl"/>
</dbReference>
<dbReference type="SUPFAM" id="SSF51658">
    <property type="entry name" value="Xylose isomerase-like"/>
    <property type="match status" value="1"/>
</dbReference>
<keyword evidence="2" id="KW-0413">Isomerase</keyword>
<dbReference type="KEGG" id="plyc:GXP70_15245"/>
<evidence type="ECO:0000313" key="3">
    <source>
        <dbReference type="Proteomes" id="UP000476064"/>
    </source>
</evidence>
<gene>
    <name evidence="2" type="ORF">GXP70_15245</name>
</gene>